<reference evidence="3 4" key="1">
    <citation type="submission" date="2020-07" db="EMBL/GenBank/DDBJ databases">
        <title>Roseicoccus Jingziensis gen. nov., sp. nov., isolated from coastal seawater.</title>
        <authorList>
            <person name="Feng X."/>
        </authorList>
    </citation>
    <scope>NUCLEOTIDE SEQUENCE [LARGE SCALE GENOMIC DNA]</scope>
    <source>
        <strain evidence="3 4">N1E253</strain>
    </source>
</reference>
<keyword evidence="4" id="KW-1185">Reference proteome</keyword>
<dbReference type="Pfam" id="PF20171">
    <property type="entry name" value="OpcA_G6PD_C"/>
    <property type="match status" value="1"/>
</dbReference>
<dbReference type="EMBL" id="JACBAZ010000006">
    <property type="protein sequence ID" value="NWK56889.1"/>
    <property type="molecule type" value="Genomic_DNA"/>
</dbReference>
<evidence type="ECO:0000259" key="2">
    <source>
        <dbReference type="Pfam" id="PF20171"/>
    </source>
</evidence>
<feature type="domain" description="Glucose-6-phosphate dehydrogenase assembly protein OpcA N-terminal" evidence="1">
    <location>
        <begin position="64"/>
        <end position="176"/>
    </location>
</feature>
<dbReference type="PANTHER" id="PTHR38658">
    <property type="entry name" value="OXPP CYCLE PROTEIN OPCA-RELATED"/>
    <property type="match status" value="1"/>
</dbReference>
<dbReference type="InterPro" id="IPR004555">
    <property type="entry name" value="G6PDH_assembly_OpcA"/>
</dbReference>
<dbReference type="RefSeq" id="WP_178933719.1">
    <property type="nucleotide sequence ID" value="NZ_JACBAZ010000006.1"/>
</dbReference>
<evidence type="ECO:0000313" key="3">
    <source>
        <dbReference type="EMBL" id="NWK56889.1"/>
    </source>
</evidence>
<proteinExistence type="predicted"/>
<dbReference type="Pfam" id="PF10128">
    <property type="entry name" value="OpcA_G6PD_assem"/>
    <property type="match status" value="1"/>
</dbReference>
<feature type="domain" description="Glucose-6-phosphate dehydrogenase assembly protein OpcA C-terminal" evidence="2">
    <location>
        <begin position="190"/>
        <end position="350"/>
    </location>
</feature>
<name>A0A851GI67_9BACT</name>
<organism evidence="3 4">
    <name type="scientific">Oceaniferula marina</name>
    <dbReference type="NCBI Taxonomy" id="2748318"/>
    <lineage>
        <taxon>Bacteria</taxon>
        <taxon>Pseudomonadati</taxon>
        <taxon>Verrucomicrobiota</taxon>
        <taxon>Verrucomicrobiia</taxon>
        <taxon>Verrucomicrobiales</taxon>
        <taxon>Verrucomicrobiaceae</taxon>
        <taxon>Oceaniferula</taxon>
    </lineage>
</organism>
<accession>A0A851GI67</accession>
<sequence>MMMQESVQDEYSLALGKEVPIASIDKELHLLWEADKASTNASLINLAVYSEADGAIIRNSEVVQAITREHACRALLIGIDREASEASIRAWVTAHCHLSQGRKSVCCEQIAFQLTGKATGRLRNTVFAHLNSDLPLVFWWQGELSPIFGERLYSLIDRFIFDSSDWKSPLESFRCIEQVMEEVETLQPMDIEWTRSYHIRYAIAGLFDDPLAMRAAERMNRVRIVAHPKHRVAALQLLAWMAACTGWQRSMDLGLMASSPDDHYYFESREGVDVTAVIELHPEGPPIRLIEVSCADCLVSVSREPGSAYLQQKLDAEGHVIDRCTPAGSEDASELVMNQLSMGGKNSLYRMMMPVFLDLLGGEPELPSTMSVR</sequence>
<dbReference type="InterPro" id="IPR046801">
    <property type="entry name" value="OpcA_G6PD_N"/>
</dbReference>
<evidence type="ECO:0000313" key="4">
    <source>
        <dbReference type="Proteomes" id="UP000557872"/>
    </source>
</evidence>
<evidence type="ECO:0000259" key="1">
    <source>
        <dbReference type="Pfam" id="PF10128"/>
    </source>
</evidence>
<dbReference type="AlphaFoldDB" id="A0A851GI67"/>
<gene>
    <name evidence="3" type="ORF">HW115_14795</name>
</gene>
<dbReference type="InterPro" id="IPR046802">
    <property type="entry name" value="OpcA_G6PD_C"/>
</dbReference>
<dbReference type="PANTHER" id="PTHR38658:SF1">
    <property type="entry name" value="OXPP CYCLE PROTEIN OPCA-RELATED"/>
    <property type="match status" value="1"/>
</dbReference>
<dbReference type="Proteomes" id="UP000557872">
    <property type="component" value="Unassembled WGS sequence"/>
</dbReference>
<comment type="caution">
    <text evidence="3">The sequence shown here is derived from an EMBL/GenBank/DDBJ whole genome shotgun (WGS) entry which is preliminary data.</text>
</comment>
<protein>
    <submittedName>
        <fullName evidence="3">Glucose-6-phosphate dehydrogenase assembly protein OpcA</fullName>
    </submittedName>
</protein>